<organism evidence="1 2">
    <name type="scientific">Saccharopolyspora rosea</name>
    <dbReference type="NCBI Taxonomy" id="524884"/>
    <lineage>
        <taxon>Bacteria</taxon>
        <taxon>Bacillati</taxon>
        <taxon>Actinomycetota</taxon>
        <taxon>Actinomycetes</taxon>
        <taxon>Pseudonocardiales</taxon>
        <taxon>Pseudonocardiaceae</taxon>
        <taxon>Saccharopolyspora</taxon>
    </lineage>
</organism>
<reference evidence="2" key="1">
    <citation type="journal article" date="2019" name="Int. J. Syst. Evol. Microbiol.">
        <title>The Global Catalogue of Microorganisms (GCM) 10K type strain sequencing project: providing services to taxonomists for standard genome sequencing and annotation.</title>
        <authorList>
            <consortium name="The Broad Institute Genomics Platform"/>
            <consortium name="The Broad Institute Genome Sequencing Center for Infectious Disease"/>
            <person name="Wu L."/>
            <person name="Ma J."/>
        </authorList>
    </citation>
    <scope>NUCLEOTIDE SEQUENCE [LARGE SCALE GENOMIC DNA]</scope>
    <source>
        <strain evidence="2">CCUG 56401</strain>
    </source>
</reference>
<keyword evidence="2" id="KW-1185">Reference proteome</keyword>
<sequence>MSEREPNIEVSCQACDGTGLINRARMMMRLSTGEVSTVIAPGRCPYCRDKPEGHTQRFWPPV</sequence>
<gene>
    <name evidence="1" type="ORF">ACFQ16_19690</name>
</gene>
<evidence type="ECO:0000313" key="1">
    <source>
        <dbReference type="EMBL" id="MFD0921973.1"/>
    </source>
</evidence>
<dbReference type="Proteomes" id="UP001597018">
    <property type="component" value="Unassembled WGS sequence"/>
</dbReference>
<dbReference type="EMBL" id="JBHTIW010000017">
    <property type="protein sequence ID" value="MFD0921973.1"/>
    <property type="molecule type" value="Genomic_DNA"/>
</dbReference>
<evidence type="ECO:0000313" key="2">
    <source>
        <dbReference type="Proteomes" id="UP001597018"/>
    </source>
</evidence>
<dbReference type="RefSeq" id="WP_263248288.1">
    <property type="nucleotide sequence ID" value="NZ_BAABLT010000026.1"/>
</dbReference>
<accession>A0ABW3FW76</accession>
<proteinExistence type="predicted"/>
<name>A0ABW3FW76_9PSEU</name>
<comment type="caution">
    <text evidence="1">The sequence shown here is derived from an EMBL/GenBank/DDBJ whole genome shotgun (WGS) entry which is preliminary data.</text>
</comment>
<protein>
    <submittedName>
        <fullName evidence="1">Uncharacterized protein</fullName>
    </submittedName>
</protein>